<dbReference type="GO" id="GO:0016787">
    <property type="term" value="F:hydrolase activity"/>
    <property type="evidence" value="ECO:0007669"/>
    <property type="project" value="UniProtKB-KW"/>
</dbReference>
<dbReference type="SUPFAM" id="SSF55811">
    <property type="entry name" value="Nudix"/>
    <property type="match status" value="1"/>
</dbReference>
<protein>
    <submittedName>
        <fullName evidence="2">NUDIX hydrolase</fullName>
    </submittedName>
</protein>
<proteinExistence type="predicted"/>
<organism evidence="2 3">
    <name type="scientific">Reichenbachiella ulvae</name>
    <dbReference type="NCBI Taxonomy" id="2980104"/>
    <lineage>
        <taxon>Bacteria</taxon>
        <taxon>Pseudomonadati</taxon>
        <taxon>Bacteroidota</taxon>
        <taxon>Cytophagia</taxon>
        <taxon>Cytophagales</taxon>
        <taxon>Reichenbachiellaceae</taxon>
        <taxon>Reichenbachiella</taxon>
    </lineage>
</organism>
<dbReference type="CDD" id="cd03674">
    <property type="entry name" value="NUDIX_Hydrolase"/>
    <property type="match status" value="1"/>
</dbReference>
<dbReference type="PROSITE" id="PS51462">
    <property type="entry name" value="NUDIX"/>
    <property type="match status" value="1"/>
</dbReference>
<dbReference type="InterPro" id="IPR000086">
    <property type="entry name" value="NUDIX_hydrolase_dom"/>
</dbReference>
<reference evidence="2 3" key="1">
    <citation type="submission" date="2022-10" db="EMBL/GenBank/DDBJ databases">
        <title>Comparative genomics and taxonomic characterization of three novel marine species of genus Reichenbachiella exhibiting antioxidant and polysaccharide degradation activities.</title>
        <authorList>
            <person name="Muhammad N."/>
            <person name="Lee Y.-J."/>
            <person name="Ko J."/>
            <person name="Kim S.-G."/>
        </authorList>
    </citation>
    <scope>NUCLEOTIDE SEQUENCE [LARGE SCALE GENOMIC DNA]</scope>
    <source>
        <strain evidence="2 3">ABR2-5</strain>
    </source>
</reference>
<dbReference type="EMBL" id="JAOYOD010000001">
    <property type="protein sequence ID" value="MCV9385330.1"/>
    <property type="molecule type" value="Genomic_DNA"/>
</dbReference>
<feature type="domain" description="Nudix hydrolase" evidence="1">
    <location>
        <begin position="43"/>
        <end position="178"/>
    </location>
</feature>
<dbReference type="PANTHER" id="PTHR43736">
    <property type="entry name" value="ADP-RIBOSE PYROPHOSPHATASE"/>
    <property type="match status" value="1"/>
</dbReference>
<keyword evidence="2" id="KW-0378">Hydrolase</keyword>
<dbReference type="InterPro" id="IPR015797">
    <property type="entry name" value="NUDIX_hydrolase-like_dom_sf"/>
</dbReference>
<accession>A0ABT3CNP1</accession>
<dbReference type="RefSeq" id="WP_264136121.1">
    <property type="nucleotide sequence ID" value="NZ_JAOYOD010000001.1"/>
</dbReference>
<comment type="caution">
    <text evidence="2">The sequence shown here is derived from an EMBL/GenBank/DDBJ whole genome shotgun (WGS) entry which is preliminary data.</text>
</comment>
<evidence type="ECO:0000259" key="1">
    <source>
        <dbReference type="PROSITE" id="PS51462"/>
    </source>
</evidence>
<evidence type="ECO:0000313" key="3">
    <source>
        <dbReference type="Proteomes" id="UP001300692"/>
    </source>
</evidence>
<dbReference type="Proteomes" id="UP001300692">
    <property type="component" value="Unassembled WGS sequence"/>
</dbReference>
<gene>
    <name evidence="2" type="ORF">N7U62_01575</name>
</gene>
<sequence length="178" mass="20599">MNRAELISQIENYQSEHAEEMEMKGRFLDLLLIENCFERSLAIGHITASAWVVNPAGDEVLLLHHRKLDRWLQPGGHADGDEDVIRVAQKELEEETGLEDVILLQEGIFDLDIHSIPARKSDPEHEHFDIRFAFVAKYPDRIKKNEESHDLAWIPLDQLESYVGGERSILRMRDKMFA</sequence>
<evidence type="ECO:0000313" key="2">
    <source>
        <dbReference type="EMBL" id="MCV9385330.1"/>
    </source>
</evidence>
<name>A0ABT3CNP1_9BACT</name>
<dbReference type="Gene3D" id="3.90.79.10">
    <property type="entry name" value="Nucleoside Triphosphate Pyrophosphohydrolase"/>
    <property type="match status" value="1"/>
</dbReference>
<keyword evidence="3" id="KW-1185">Reference proteome</keyword>
<dbReference type="Pfam" id="PF00293">
    <property type="entry name" value="NUDIX"/>
    <property type="match status" value="1"/>
</dbReference>
<dbReference type="PANTHER" id="PTHR43736:SF1">
    <property type="entry name" value="DIHYDRONEOPTERIN TRIPHOSPHATE DIPHOSPHATASE"/>
    <property type="match status" value="1"/>
</dbReference>